<evidence type="ECO:0000256" key="1">
    <source>
        <dbReference type="SAM" id="MobiDB-lite"/>
    </source>
</evidence>
<keyword evidence="4" id="KW-1185">Reference proteome</keyword>
<dbReference type="Proteomes" id="UP000195781">
    <property type="component" value="Unassembled WGS sequence"/>
</dbReference>
<protein>
    <submittedName>
        <fullName evidence="3">Uncharacterized protein</fullName>
    </submittedName>
</protein>
<feature type="compositionally biased region" description="Low complexity" evidence="1">
    <location>
        <begin position="289"/>
        <end position="299"/>
    </location>
</feature>
<name>A0A1Y3XJ57_9ACTN</name>
<evidence type="ECO:0000313" key="4">
    <source>
        <dbReference type="Proteomes" id="UP000195781"/>
    </source>
</evidence>
<comment type="caution">
    <text evidence="3">The sequence shown here is derived from an EMBL/GenBank/DDBJ whole genome shotgun (WGS) entry which is preliminary data.</text>
</comment>
<dbReference type="AlphaFoldDB" id="A0A1Y3XJ57"/>
<feature type="transmembrane region" description="Helical" evidence="2">
    <location>
        <begin position="64"/>
        <end position="84"/>
    </location>
</feature>
<keyword evidence="2" id="KW-0812">Transmembrane</keyword>
<feature type="transmembrane region" description="Helical" evidence="2">
    <location>
        <begin position="90"/>
        <end position="108"/>
    </location>
</feature>
<evidence type="ECO:0000256" key="2">
    <source>
        <dbReference type="SAM" id="Phobius"/>
    </source>
</evidence>
<proteinExistence type="predicted"/>
<keyword evidence="2" id="KW-0472">Membrane</keyword>
<feature type="region of interest" description="Disordered" evidence="1">
    <location>
        <begin position="212"/>
        <end position="319"/>
    </location>
</feature>
<feature type="compositionally biased region" description="Low complexity" evidence="1">
    <location>
        <begin position="235"/>
        <end position="257"/>
    </location>
</feature>
<accession>A0A1Y3XJ57</accession>
<keyword evidence="2" id="KW-1133">Transmembrane helix</keyword>
<feature type="transmembrane region" description="Helical" evidence="2">
    <location>
        <begin position="185"/>
        <end position="206"/>
    </location>
</feature>
<dbReference type="EMBL" id="NFIE01000024">
    <property type="protein sequence ID" value="OUN85634.1"/>
    <property type="molecule type" value="Genomic_DNA"/>
</dbReference>
<organism evidence="3 4">
    <name type="scientific">[Collinsella] massiliensis</name>
    <dbReference type="NCBI Taxonomy" id="1232426"/>
    <lineage>
        <taxon>Bacteria</taxon>
        <taxon>Bacillati</taxon>
        <taxon>Actinomycetota</taxon>
        <taxon>Coriobacteriia</taxon>
        <taxon>Coriobacteriales</taxon>
        <taxon>Coriobacteriaceae</taxon>
        <taxon>Enorma</taxon>
    </lineage>
</organism>
<sequence>MNNTTVRDADKTRVYSADETRARGVDMARAHAADETRVIAQSSSERDVSIGNTLAYERAQKPGLFDGLSLAQIIAGAAAAATSVMLASQIGIAGSVIGAAVSSVVTVVSSQIYRRFITASADAIKSAHTKGGDIPANGWETGASFERDANGQLSAEERAYPGARVAPERLRARAKAARAATQRKVIGFSVAAAVVAVGVCAAIILATTAGEGLGAKPAPLFSSQDSARDERVDETTTPADETEPSTTTPETPDTSTTKPDDDTTEDDQDSSTATTPETPTDSDQDAADGGDQTTATTPGTGDGSTSGGDTTDGANAASA</sequence>
<gene>
    <name evidence="3" type="ORF">B5G02_09145</name>
</gene>
<reference evidence="4" key="1">
    <citation type="submission" date="2017-04" db="EMBL/GenBank/DDBJ databases">
        <title>Function of individual gut microbiota members based on whole genome sequencing of pure cultures obtained from chicken caecum.</title>
        <authorList>
            <person name="Medvecky M."/>
            <person name="Cejkova D."/>
            <person name="Polansky O."/>
            <person name="Karasova D."/>
            <person name="Kubasova T."/>
            <person name="Cizek A."/>
            <person name="Rychlik I."/>
        </authorList>
    </citation>
    <scope>NUCLEOTIDE SEQUENCE [LARGE SCALE GENOMIC DNA]</scope>
    <source>
        <strain evidence="4">An5</strain>
    </source>
</reference>
<feature type="compositionally biased region" description="Low complexity" evidence="1">
    <location>
        <begin position="307"/>
        <end position="319"/>
    </location>
</feature>
<evidence type="ECO:0000313" key="3">
    <source>
        <dbReference type="EMBL" id="OUN85634.1"/>
    </source>
</evidence>